<dbReference type="VEuPathDB" id="FungiDB:BTJ68_01711"/>
<accession>A0A3M7HCY3</accession>
<name>A0A3M7HCY3_HORWE</name>
<sequence length="622" mass="70505">MGIPRLLTRLKDAGVAPFRELGRSDQAPHTIAIIDGPSFAHYVLYTLQTRSQTRSGLEPNITYAQCATEAVRLLRMLEEHGFKIRMLTKARGEIFFDGALPASKRDVRLQRLAAYAAKLTVYKRIYDDKLLIAGAQDVWNIPELRRTRNELAPPPFLVSAVLEGLLETTCDFREKVFVVPDEADRFCVAAARASLSTSQDNMGVAIMANDSDLFVFDAGERTRVIPLNDLAVREQDESTSLSGCEVWPAQLAKSLELPNLIELAWHMEQHSTLSMRECRARVKTGQKLSNDDFTAFAAQYQLTDQPHILEKLQREDEERMLFASLDARIAELIQQVVSLQANDTSITGEVDMFLPFLFEDPAKTSAWRIGSGVRKLSYEILLYAAGRKNTTVMEYKRAAEHVSASRLQDWEPETLPLRLNECGAAIKGYHDGPHGQERSDRSDRRHWQGLIAHMLMSDFAQEGWSFPAPRDLVGVLLGKACRSWAVLHLSAQYQAMFYSLRMLNQILAYIQKAFGDEIEEKGFEQGMLEVMDQLADMPQIEALLEPNLTTKEDEDRWLAVIESILSALDPDWRPPEEQERRSSGKKRRRKEIERKDKRATGERQSKEHKLLAANPFAALEAD</sequence>
<gene>
    <name evidence="5" type="ORF">D0859_03543</name>
    <name evidence="4" type="ORF">D0860_03508</name>
</gene>
<dbReference type="Proteomes" id="UP000280598">
    <property type="component" value="Unassembled WGS sequence"/>
</dbReference>
<dbReference type="EMBL" id="QWIT01000072">
    <property type="protein sequence ID" value="RMZ32338.1"/>
    <property type="molecule type" value="Genomic_DNA"/>
</dbReference>
<feature type="domain" description="Asteroid" evidence="3">
    <location>
        <begin position="154"/>
        <end position="406"/>
    </location>
</feature>
<evidence type="ECO:0000313" key="5">
    <source>
        <dbReference type="EMBL" id="RMZ32338.1"/>
    </source>
</evidence>
<dbReference type="SUPFAM" id="SSF88723">
    <property type="entry name" value="PIN domain-like"/>
    <property type="match status" value="1"/>
</dbReference>
<dbReference type="AlphaFoldDB" id="A0A3M7HCY3"/>
<evidence type="ECO:0000259" key="3">
    <source>
        <dbReference type="Pfam" id="PF12813"/>
    </source>
</evidence>
<organism evidence="4 6">
    <name type="scientific">Hortaea werneckii</name>
    <name type="common">Black yeast</name>
    <name type="synonym">Cladosporium werneckii</name>
    <dbReference type="NCBI Taxonomy" id="91943"/>
    <lineage>
        <taxon>Eukaryota</taxon>
        <taxon>Fungi</taxon>
        <taxon>Dikarya</taxon>
        <taxon>Ascomycota</taxon>
        <taxon>Pezizomycotina</taxon>
        <taxon>Dothideomycetes</taxon>
        <taxon>Dothideomycetidae</taxon>
        <taxon>Mycosphaerellales</taxon>
        <taxon>Teratosphaeriaceae</taxon>
        <taxon>Hortaea</taxon>
    </lineage>
</organism>
<feature type="compositionally biased region" description="Basic and acidic residues" evidence="2">
    <location>
        <begin position="571"/>
        <end position="582"/>
    </location>
</feature>
<dbReference type="Proteomes" id="UP000281677">
    <property type="component" value="Unassembled WGS sequence"/>
</dbReference>
<feature type="region of interest" description="Disordered" evidence="2">
    <location>
        <begin position="571"/>
        <end position="622"/>
    </location>
</feature>
<evidence type="ECO:0000313" key="4">
    <source>
        <dbReference type="EMBL" id="RMZ11223.1"/>
    </source>
</evidence>
<dbReference type="EMBL" id="QWIS01000055">
    <property type="protein sequence ID" value="RMZ11223.1"/>
    <property type="molecule type" value="Genomic_DNA"/>
</dbReference>
<dbReference type="OrthoDB" id="5297549at2759"/>
<dbReference type="PANTHER" id="PTHR15665:SF1">
    <property type="entry name" value="PROTEIN ASTEROID HOMOLOG 1"/>
    <property type="match status" value="1"/>
</dbReference>
<dbReference type="InterPro" id="IPR039436">
    <property type="entry name" value="Asteroid_dom"/>
</dbReference>
<dbReference type="InterPro" id="IPR029060">
    <property type="entry name" value="PIN-like_dom_sf"/>
</dbReference>
<dbReference type="Pfam" id="PF12813">
    <property type="entry name" value="XPG_I_2"/>
    <property type="match status" value="1"/>
</dbReference>
<feature type="compositionally biased region" description="Basic and acidic residues" evidence="2">
    <location>
        <begin position="590"/>
        <end position="610"/>
    </location>
</feature>
<evidence type="ECO:0000313" key="6">
    <source>
        <dbReference type="Proteomes" id="UP000280598"/>
    </source>
</evidence>
<comment type="caution">
    <text evidence="4">The sequence shown here is derived from an EMBL/GenBank/DDBJ whole genome shotgun (WGS) entry which is preliminary data.</text>
</comment>
<dbReference type="InterPro" id="IPR026832">
    <property type="entry name" value="Asteroid"/>
</dbReference>
<comment type="similarity">
    <text evidence="1">Belongs to the asteroid family.</text>
</comment>
<evidence type="ECO:0000313" key="7">
    <source>
        <dbReference type="Proteomes" id="UP000281677"/>
    </source>
</evidence>
<reference evidence="6 7" key="1">
    <citation type="journal article" date="2018" name="BMC Genomics">
        <title>Genomic evidence for intraspecific hybridization in a clonal and extremely halotolerant yeast.</title>
        <authorList>
            <person name="Gostincar C."/>
            <person name="Stajich J.E."/>
            <person name="Zupancic J."/>
            <person name="Zalar P."/>
            <person name="Gunde-Cimerman N."/>
        </authorList>
    </citation>
    <scope>NUCLEOTIDE SEQUENCE [LARGE SCALE GENOMIC DNA]</scope>
    <source>
        <strain evidence="5 7">EXF-120</strain>
        <strain evidence="4 6">EXF-562</strain>
    </source>
</reference>
<evidence type="ECO:0000256" key="2">
    <source>
        <dbReference type="SAM" id="MobiDB-lite"/>
    </source>
</evidence>
<evidence type="ECO:0000256" key="1">
    <source>
        <dbReference type="ARBA" id="ARBA00007398"/>
    </source>
</evidence>
<protein>
    <recommendedName>
        <fullName evidence="3">Asteroid domain-containing protein</fullName>
    </recommendedName>
</protein>
<dbReference type="Gene3D" id="3.40.50.1010">
    <property type="entry name" value="5'-nuclease"/>
    <property type="match status" value="1"/>
</dbReference>
<dbReference type="PANTHER" id="PTHR15665">
    <property type="entry name" value="ASTEROID PROTEIN"/>
    <property type="match status" value="1"/>
</dbReference>
<proteinExistence type="inferred from homology"/>